<sequence>MDDALKVFPSTEAKHRLVVPPTPTRSPTRGRLASSETESPWSFGVNYYYGLCFYSKLLHCSKSSREEIKMMSGKRHIKGRGQGWWNHSSNSSKGNDGGCAMSTASDGCGF</sequence>
<protein>
    <submittedName>
        <fullName evidence="2">Polygalacturonase</fullName>
    </submittedName>
</protein>
<organism evidence="2 3">
    <name type="scientific">Corchorus olitorius</name>
    <dbReference type="NCBI Taxonomy" id="93759"/>
    <lineage>
        <taxon>Eukaryota</taxon>
        <taxon>Viridiplantae</taxon>
        <taxon>Streptophyta</taxon>
        <taxon>Embryophyta</taxon>
        <taxon>Tracheophyta</taxon>
        <taxon>Spermatophyta</taxon>
        <taxon>Magnoliopsida</taxon>
        <taxon>eudicotyledons</taxon>
        <taxon>Gunneridae</taxon>
        <taxon>Pentapetalae</taxon>
        <taxon>rosids</taxon>
        <taxon>malvids</taxon>
        <taxon>Malvales</taxon>
        <taxon>Malvaceae</taxon>
        <taxon>Grewioideae</taxon>
        <taxon>Apeibeae</taxon>
        <taxon>Corchorus</taxon>
    </lineage>
</organism>
<feature type="compositionally biased region" description="Polar residues" evidence="1">
    <location>
        <begin position="85"/>
        <end position="94"/>
    </location>
</feature>
<evidence type="ECO:0000313" key="3">
    <source>
        <dbReference type="Proteomes" id="UP000187203"/>
    </source>
</evidence>
<keyword evidence="3" id="KW-1185">Reference proteome</keyword>
<comment type="caution">
    <text evidence="2">The sequence shown here is derived from an EMBL/GenBank/DDBJ whole genome shotgun (WGS) entry which is preliminary data.</text>
</comment>
<accession>A0A1R3HHH9</accession>
<dbReference type="EMBL" id="AWUE01020165">
    <property type="protein sequence ID" value="OMO69744.1"/>
    <property type="molecule type" value="Genomic_DNA"/>
</dbReference>
<gene>
    <name evidence="2" type="ORF">COLO4_28933</name>
</gene>
<evidence type="ECO:0000256" key="1">
    <source>
        <dbReference type="SAM" id="MobiDB-lite"/>
    </source>
</evidence>
<name>A0A1R3HHH9_9ROSI</name>
<dbReference type="AlphaFoldDB" id="A0A1R3HHH9"/>
<proteinExistence type="predicted"/>
<feature type="region of interest" description="Disordered" evidence="1">
    <location>
        <begin position="1"/>
        <end position="36"/>
    </location>
</feature>
<reference evidence="3" key="1">
    <citation type="submission" date="2013-09" db="EMBL/GenBank/DDBJ databases">
        <title>Corchorus olitorius genome sequencing.</title>
        <authorList>
            <person name="Alam M."/>
            <person name="Haque M.S."/>
            <person name="Islam M.S."/>
            <person name="Emdad E.M."/>
            <person name="Islam M.M."/>
            <person name="Ahmed B."/>
            <person name="Halim A."/>
            <person name="Hossen Q.M.M."/>
            <person name="Hossain M.Z."/>
            <person name="Ahmed R."/>
            <person name="Khan M.M."/>
            <person name="Islam R."/>
            <person name="Rashid M.M."/>
            <person name="Khan S.A."/>
            <person name="Rahman M.S."/>
            <person name="Alam M."/>
            <person name="Yahiya A.S."/>
            <person name="Khan M.S."/>
            <person name="Azam M.S."/>
            <person name="Haque T."/>
            <person name="Lashkar M.Z.H."/>
            <person name="Akhand A.I."/>
            <person name="Morshed G."/>
            <person name="Roy S."/>
            <person name="Uddin K.S."/>
            <person name="Rabeya T."/>
            <person name="Hossain A.S."/>
            <person name="Chowdhury A."/>
            <person name="Snigdha A.R."/>
            <person name="Mortoza M.S."/>
            <person name="Matin S.A."/>
            <person name="Hoque S.M.E."/>
            <person name="Islam M.K."/>
            <person name="Roy D.K."/>
            <person name="Haider R."/>
            <person name="Moosa M.M."/>
            <person name="Elias S.M."/>
            <person name="Hasan A.M."/>
            <person name="Jahan S."/>
            <person name="Shafiuddin M."/>
            <person name="Mahmood N."/>
            <person name="Shommy N.S."/>
        </authorList>
    </citation>
    <scope>NUCLEOTIDE SEQUENCE [LARGE SCALE GENOMIC DNA]</scope>
    <source>
        <strain evidence="3">cv. O-4</strain>
    </source>
</reference>
<dbReference type="Proteomes" id="UP000187203">
    <property type="component" value="Unassembled WGS sequence"/>
</dbReference>
<feature type="region of interest" description="Disordered" evidence="1">
    <location>
        <begin position="78"/>
        <end position="99"/>
    </location>
</feature>
<evidence type="ECO:0000313" key="2">
    <source>
        <dbReference type="EMBL" id="OMO69744.1"/>
    </source>
</evidence>